<feature type="domain" description="VOC" evidence="1">
    <location>
        <begin position="4"/>
        <end position="131"/>
    </location>
</feature>
<evidence type="ECO:0000313" key="2">
    <source>
        <dbReference type="EMBL" id="MBB4680129.1"/>
    </source>
</evidence>
<dbReference type="Gene3D" id="3.30.720.120">
    <property type="match status" value="1"/>
</dbReference>
<dbReference type="InterPro" id="IPR029068">
    <property type="entry name" value="Glyas_Bleomycin-R_OHBP_Dase"/>
</dbReference>
<dbReference type="RefSeq" id="WP_185005797.1">
    <property type="nucleotide sequence ID" value="NZ_BAAAUI010000020.1"/>
</dbReference>
<sequence length="135" mass="14449">MLTPVDSTARAYPYLGYRDASAALSWLEQVGFTTLGRRDGTDGAVLHAEVRYGEVVLILFSADPGAPAREPVGAGDGLYLCLPTPAAVDEWFTRAISSGGRAVLVPHDIERGGRRARVFDPEGKEWSVGTYRPGG</sequence>
<dbReference type="PROSITE" id="PS51819">
    <property type="entry name" value="VOC"/>
    <property type="match status" value="1"/>
</dbReference>
<dbReference type="EMBL" id="JACHMH010000001">
    <property type="protein sequence ID" value="MBB4680129.1"/>
    <property type="molecule type" value="Genomic_DNA"/>
</dbReference>
<reference evidence="2 3" key="1">
    <citation type="submission" date="2020-08" db="EMBL/GenBank/DDBJ databases">
        <title>Sequencing the genomes of 1000 actinobacteria strains.</title>
        <authorList>
            <person name="Klenk H.-P."/>
        </authorList>
    </citation>
    <scope>NUCLEOTIDE SEQUENCE [LARGE SCALE GENOMIC DNA]</scope>
    <source>
        <strain evidence="2 3">DSM 44230</strain>
    </source>
</reference>
<dbReference type="Pfam" id="PF00903">
    <property type="entry name" value="Glyoxalase"/>
    <property type="match status" value="1"/>
</dbReference>
<dbReference type="InterPro" id="IPR037523">
    <property type="entry name" value="VOC_core"/>
</dbReference>
<dbReference type="InterPro" id="IPR004360">
    <property type="entry name" value="Glyas_Fos-R_dOase_dom"/>
</dbReference>
<dbReference type="Gene3D" id="3.30.720.110">
    <property type="match status" value="1"/>
</dbReference>
<name>A0A7W7CFB9_9PSEU</name>
<evidence type="ECO:0000259" key="1">
    <source>
        <dbReference type="PROSITE" id="PS51819"/>
    </source>
</evidence>
<comment type="caution">
    <text evidence="2">The sequence shown here is derived from an EMBL/GenBank/DDBJ whole genome shotgun (WGS) entry which is preliminary data.</text>
</comment>
<evidence type="ECO:0000313" key="3">
    <source>
        <dbReference type="Proteomes" id="UP000533598"/>
    </source>
</evidence>
<accession>A0A7W7CFB9</accession>
<gene>
    <name evidence="2" type="ORF">HNR67_006247</name>
</gene>
<keyword evidence="3" id="KW-1185">Reference proteome</keyword>
<dbReference type="Proteomes" id="UP000533598">
    <property type="component" value="Unassembled WGS sequence"/>
</dbReference>
<dbReference type="SUPFAM" id="SSF54593">
    <property type="entry name" value="Glyoxalase/Bleomycin resistance protein/Dihydroxybiphenyl dioxygenase"/>
    <property type="match status" value="1"/>
</dbReference>
<proteinExistence type="predicted"/>
<dbReference type="AlphaFoldDB" id="A0A7W7CFB9"/>
<organism evidence="2 3">
    <name type="scientific">Crossiella cryophila</name>
    <dbReference type="NCBI Taxonomy" id="43355"/>
    <lineage>
        <taxon>Bacteria</taxon>
        <taxon>Bacillati</taxon>
        <taxon>Actinomycetota</taxon>
        <taxon>Actinomycetes</taxon>
        <taxon>Pseudonocardiales</taxon>
        <taxon>Pseudonocardiaceae</taxon>
        <taxon>Crossiella</taxon>
    </lineage>
</organism>
<protein>
    <submittedName>
        <fullName evidence="2">Putative glyoxalase superfamily protein PhnB</fullName>
    </submittedName>
</protein>